<gene>
    <name evidence="2" type="ORF">GSTUM_00008970001</name>
</gene>
<dbReference type="PANTHER" id="PTHR47473:SF1">
    <property type="entry name" value="METHYLTRANSFERASE DOMAIN-CONTAINING PROTEIN"/>
    <property type="match status" value="1"/>
</dbReference>
<dbReference type="CDD" id="cd02440">
    <property type="entry name" value="AdoMet_MTases"/>
    <property type="match status" value="1"/>
</dbReference>
<accession>D5GJF2</accession>
<dbReference type="STRING" id="656061.D5GJF2"/>
<dbReference type="GeneID" id="9182646"/>
<dbReference type="PANTHER" id="PTHR47473">
    <property type="entry name" value="BTA1P"/>
    <property type="match status" value="1"/>
</dbReference>
<dbReference type="InterPro" id="IPR021829">
    <property type="entry name" value="DUF3419"/>
</dbReference>
<keyword evidence="3" id="KW-1185">Reference proteome</keyword>
<feature type="transmembrane region" description="Helical" evidence="1">
    <location>
        <begin position="24"/>
        <end position="44"/>
    </location>
</feature>
<keyword evidence="1" id="KW-0472">Membrane</keyword>
<dbReference type="SUPFAM" id="SSF53335">
    <property type="entry name" value="S-adenosyl-L-methionine-dependent methyltransferases"/>
    <property type="match status" value="1"/>
</dbReference>
<dbReference type="eggNOG" id="ENOG502QQCH">
    <property type="taxonomic scope" value="Eukaryota"/>
</dbReference>
<evidence type="ECO:0000313" key="2">
    <source>
        <dbReference type="EMBL" id="CAZ84645.1"/>
    </source>
</evidence>
<dbReference type="HOGENOM" id="CLU_020809_0_0_1"/>
<dbReference type="RefSeq" id="XP_002840454.1">
    <property type="nucleotide sequence ID" value="XM_002840408.1"/>
</dbReference>
<dbReference type="Proteomes" id="UP000006911">
    <property type="component" value="Unassembled WGS sequence"/>
</dbReference>
<organism evidence="2 3">
    <name type="scientific">Tuber melanosporum (strain Mel28)</name>
    <name type="common">Perigord black truffle</name>
    <dbReference type="NCBI Taxonomy" id="656061"/>
    <lineage>
        <taxon>Eukaryota</taxon>
        <taxon>Fungi</taxon>
        <taxon>Dikarya</taxon>
        <taxon>Ascomycota</taxon>
        <taxon>Pezizomycotina</taxon>
        <taxon>Pezizomycetes</taxon>
        <taxon>Pezizales</taxon>
        <taxon>Tuberaceae</taxon>
        <taxon>Tuber</taxon>
    </lineage>
</organism>
<evidence type="ECO:0000256" key="1">
    <source>
        <dbReference type="SAM" id="Phobius"/>
    </source>
</evidence>
<keyword evidence="1" id="KW-0812">Transmembrane</keyword>
<dbReference type="AlphaFoldDB" id="D5GJF2"/>
<dbReference type="EMBL" id="FN430330">
    <property type="protein sequence ID" value="CAZ84645.1"/>
    <property type="molecule type" value="Genomic_DNA"/>
</dbReference>
<dbReference type="OMA" id="VCDFYVQ"/>
<dbReference type="InterPro" id="IPR029063">
    <property type="entry name" value="SAM-dependent_MTases_sf"/>
</dbReference>
<dbReference type="Pfam" id="PF13489">
    <property type="entry name" value="Methyltransf_23"/>
    <property type="match status" value="1"/>
</dbReference>
<dbReference type="Gene3D" id="3.40.50.150">
    <property type="entry name" value="Vaccinia Virus protein VP39"/>
    <property type="match status" value="1"/>
</dbReference>
<dbReference type="KEGG" id="tml:GSTUM_00008970001"/>
<proteinExistence type="predicted"/>
<keyword evidence="1" id="KW-1133">Transmembrane helix</keyword>
<dbReference type="InParanoid" id="D5GJF2"/>
<sequence length="809" mass="92241">MDSHPLILREPPNGNGRMFTPLDIQMFTLGAFLFAISLVVYFLLHAGKPYAVFFYNCFLKPFSGSSAEGNGGQQDALESFYKGQADIYDATRGKLLRGREEMLALAAAQLKYRVKKEGRKAVWVDIGGGTGFVSYFLSGKSIGLIGVRYNIETLNKYLSIQGFFSKVYLVDLSPSLCDVARERFGKLGWRNVEVVCMDARVFRLEEKADWISMSYSLSMIPDFYSVIDSLLSLLSSEGIISVADFYVQSLTNFAGRTYTGGVLSRHVNWFSRQFWRVWFEFDRVNLDEGRRDYLEYKFGTILSVNERNRILGGIPYYIWIGCQKLHTRTDVLALVDSATTKPPCLPPIHHMSGAQANAQLSDTMLKLRSKGFEAAVLNLATNLPLPSAFYQNRHWRIYYDELLQKHTQFNNSYIYAFTWEDPRVDQSILKIGPDDVVLAITSAGDNILHYLIEGSPKRVHAVDLNPTQNHLLELKLAAFSALPYEDIWNIFGLGRHENFGGLLVNKLSPHLSSRAFQYWFDHRQVFGSRLSGGLYETGQSRLAIIAAKWLFRVFGVSKHVERMCAARTLNEQREIWRSKVRPVILSWWVNWAIIDRDRFLWRALGVPANQRNMVIHDCPQLARGRDKDSGRAMWEYVVNTLDPVAENSLLSEDNYFYYLCLRGQYTEKSRPVYLCPRSHAKLSRPGALDNVRIHTDEINHVLSRIQPSTLSIAVIMDSMDWLETDGVEARKQIKSLNTAMMVGGRVLIRSAGRNPWYMRVLEEEGFKTARVGDRSPGACIDRVNMYASTWVCTKVEERGRMRGSSGIEV</sequence>
<protein>
    <submittedName>
        <fullName evidence="2">(Perigord truffle) hypothetical protein</fullName>
    </submittedName>
</protein>
<dbReference type="Pfam" id="PF11899">
    <property type="entry name" value="DUF3419"/>
    <property type="match status" value="1"/>
</dbReference>
<name>D5GJF2_TUBMM</name>
<reference evidence="2 3" key="1">
    <citation type="journal article" date="2010" name="Nature">
        <title>Perigord black truffle genome uncovers evolutionary origins and mechanisms of symbiosis.</title>
        <authorList>
            <person name="Martin F."/>
            <person name="Kohler A."/>
            <person name="Murat C."/>
            <person name="Balestrini R."/>
            <person name="Coutinho P.M."/>
            <person name="Jaillon O."/>
            <person name="Montanini B."/>
            <person name="Morin E."/>
            <person name="Noel B."/>
            <person name="Percudani R."/>
            <person name="Porcel B."/>
            <person name="Rubini A."/>
            <person name="Amicucci A."/>
            <person name="Amselem J."/>
            <person name="Anthouard V."/>
            <person name="Arcioni S."/>
            <person name="Artiguenave F."/>
            <person name="Aury J.M."/>
            <person name="Ballario P."/>
            <person name="Bolchi A."/>
            <person name="Brenna A."/>
            <person name="Brun A."/>
            <person name="Buee M."/>
            <person name="Cantarel B."/>
            <person name="Chevalier G."/>
            <person name="Couloux A."/>
            <person name="Da Silva C."/>
            <person name="Denoeud F."/>
            <person name="Duplessis S."/>
            <person name="Ghignone S."/>
            <person name="Hilselberger B."/>
            <person name="Iotti M."/>
            <person name="Marcais B."/>
            <person name="Mello A."/>
            <person name="Miranda M."/>
            <person name="Pacioni G."/>
            <person name="Quesneville H."/>
            <person name="Riccioni C."/>
            <person name="Ruotolo R."/>
            <person name="Splivallo R."/>
            <person name="Stocchi V."/>
            <person name="Tisserant E."/>
            <person name="Viscomi A.R."/>
            <person name="Zambonelli A."/>
            <person name="Zampieri E."/>
            <person name="Henrissat B."/>
            <person name="Lebrun M.H."/>
            <person name="Paolocci F."/>
            <person name="Bonfante P."/>
            <person name="Ottonello S."/>
            <person name="Wincker P."/>
        </authorList>
    </citation>
    <scope>NUCLEOTIDE SEQUENCE [LARGE SCALE GENOMIC DNA]</scope>
    <source>
        <strain evidence="2 3">Mel28</strain>
    </source>
</reference>
<evidence type="ECO:0000313" key="3">
    <source>
        <dbReference type="Proteomes" id="UP000006911"/>
    </source>
</evidence>
<feature type="transmembrane region" description="Helical" evidence="1">
    <location>
        <begin position="121"/>
        <end position="138"/>
    </location>
</feature>